<dbReference type="InterPro" id="IPR000999">
    <property type="entry name" value="RNase_III_dom"/>
</dbReference>
<keyword evidence="11" id="KW-1185">Reference proteome</keyword>
<dbReference type="EMBL" id="MU001684">
    <property type="protein sequence ID" value="KAF2456215.1"/>
    <property type="molecule type" value="Genomic_DNA"/>
</dbReference>
<evidence type="ECO:0000259" key="9">
    <source>
        <dbReference type="PROSITE" id="PS50142"/>
    </source>
</evidence>
<dbReference type="CDD" id="cd19873">
    <property type="entry name" value="DSRM_MRPL3_like"/>
    <property type="match status" value="1"/>
</dbReference>
<evidence type="ECO:0000256" key="4">
    <source>
        <dbReference type="ARBA" id="ARBA00023128"/>
    </source>
</evidence>
<accession>A0A6A6NWP8</accession>
<reference evidence="10" key="1">
    <citation type="journal article" date="2020" name="Stud. Mycol.">
        <title>101 Dothideomycetes genomes: a test case for predicting lifestyles and emergence of pathogens.</title>
        <authorList>
            <person name="Haridas S."/>
            <person name="Albert R."/>
            <person name="Binder M."/>
            <person name="Bloem J."/>
            <person name="Labutti K."/>
            <person name="Salamov A."/>
            <person name="Andreopoulos B."/>
            <person name="Baker S."/>
            <person name="Barry K."/>
            <person name="Bills G."/>
            <person name="Bluhm B."/>
            <person name="Cannon C."/>
            <person name="Castanera R."/>
            <person name="Culley D."/>
            <person name="Daum C."/>
            <person name="Ezra D."/>
            <person name="Gonzalez J."/>
            <person name="Henrissat B."/>
            <person name="Kuo A."/>
            <person name="Liang C."/>
            <person name="Lipzen A."/>
            <person name="Lutzoni F."/>
            <person name="Magnuson J."/>
            <person name="Mondo S."/>
            <person name="Nolan M."/>
            <person name="Ohm R."/>
            <person name="Pangilinan J."/>
            <person name="Park H.-J."/>
            <person name="Ramirez L."/>
            <person name="Alfaro M."/>
            <person name="Sun H."/>
            <person name="Tritt A."/>
            <person name="Yoshinaga Y."/>
            <person name="Zwiers L.-H."/>
            <person name="Turgeon B."/>
            <person name="Goodwin S."/>
            <person name="Spatafora J."/>
            <person name="Crous P."/>
            <person name="Grigoriev I."/>
        </authorList>
    </citation>
    <scope>NUCLEOTIDE SEQUENCE</scope>
    <source>
        <strain evidence="10">ATCC 16933</strain>
    </source>
</reference>
<dbReference type="GO" id="GO:0004525">
    <property type="term" value="F:ribonuclease III activity"/>
    <property type="evidence" value="ECO:0007669"/>
    <property type="project" value="InterPro"/>
</dbReference>
<protein>
    <recommendedName>
        <fullName evidence="7">Large ribosomal subunit protein mL44</fullName>
    </recommendedName>
</protein>
<dbReference type="FunFam" id="3.30.160.20:FF:000043">
    <property type="entry name" value="60S ribosomal protein L3"/>
    <property type="match status" value="1"/>
</dbReference>
<evidence type="ECO:0000256" key="1">
    <source>
        <dbReference type="ARBA" id="ARBA00004173"/>
    </source>
</evidence>
<evidence type="ECO:0000313" key="10">
    <source>
        <dbReference type="EMBL" id="KAF2456215.1"/>
    </source>
</evidence>
<evidence type="ECO:0000256" key="5">
    <source>
        <dbReference type="ARBA" id="ARBA00023274"/>
    </source>
</evidence>
<name>A0A6A6NWP8_9PEZI</name>
<comment type="subcellular location">
    <subcellularLocation>
        <location evidence="1">Mitochondrion</location>
    </subcellularLocation>
</comment>
<dbReference type="SMART" id="SM00358">
    <property type="entry name" value="DSRM"/>
    <property type="match status" value="1"/>
</dbReference>
<gene>
    <name evidence="10" type="ORF">BDY21DRAFT_386641</name>
</gene>
<keyword evidence="3" id="KW-0689">Ribosomal protein</keyword>
<dbReference type="Gene3D" id="1.10.1520.10">
    <property type="entry name" value="Ribonuclease III domain"/>
    <property type="match status" value="1"/>
</dbReference>
<evidence type="ECO:0000256" key="6">
    <source>
        <dbReference type="ARBA" id="ARBA00024034"/>
    </source>
</evidence>
<dbReference type="Proteomes" id="UP000799766">
    <property type="component" value="Unassembled WGS sequence"/>
</dbReference>
<proteinExistence type="inferred from homology"/>
<dbReference type="GO" id="GO:0003735">
    <property type="term" value="F:structural constituent of ribosome"/>
    <property type="evidence" value="ECO:0007669"/>
    <property type="project" value="TreeGrafter"/>
</dbReference>
<dbReference type="Pfam" id="PF22892">
    <property type="entry name" value="DSRM_MRPL44"/>
    <property type="match status" value="1"/>
</dbReference>
<evidence type="ECO:0000256" key="8">
    <source>
        <dbReference type="SAM" id="MobiDB-lite"/>
    </source>
</evidence>
<dbReference type="PANTHER" id="PTHR11207">
    <property type="entry name" value="RIBONUCLEASE III"/>
    <property type="match status" value="1"/>
</dbReference>
<dbReference type="OrthoDB" id="67027at2759"/>
<dbReference type="InterPro" id="IPR036389">
    <property type="entry name" value="RNase_III_sf"/>
</dbReference>
<dbReference type="InterPro" id="IPR044443">
    <property type="entry name" value="Ribosomal_mL44_DSRM_fung"/>
</dbReference>
<comment type="similarity">
    <text evidence="6">Belongs to the ribonuclease III family. Mitochondrion-specific ribosomal protein mL44 subfamily.</text>
</comment>
<keyword evidence="2" id="KW-0694">RNA-binding</keyword>
<dbReference type="SMART" id="SM00535">
    <property type="entry name" value="RIBOc"/>
    <property type="match status" value="1"/>
</dbReference>
<keyword evidence="4" id="KW-0496">Mitochondrion</keyword>
<dbReference type="SUPFAM" id="SSF69065">
    <property type="entry name" value="RNase III domain-like"/>
    <property type="match status" value="1"/>
</dbReference>
<evidence type="ECO:0000313" key="11">
    <source>
        <dbReference type="Proteomes" id="UP000799766"/>
    </source>
</evidence>
<dbReference type="InterPro" id="IPR014720">
    <property type="entry name" value="dsRBD_dom"/>
</dbReference>
<feature type="region of interest" description="Disordered" evidence="8">
    <location>
        <begin position="276"/>
        <end position="295"/>
    </location>
</feature>
<organism evidence="10 11">
    <name type="scientific">Lineolata rhizophorae</name>
    <dbReference type="NCBI Taxonomy" id="578093"/>
    <lineage>
        <taxon>Eukaryota</taxon>
        <taxon>Fungi</taxon>
        <taxon>Dikarya</taxon>
        <taxon>Ascomycota</taxon>
        <taxon>Pezizomycotina</taxon>
        <taxon>Dothideomycetes</taxon>
        <taxon>Dothideomycetes incertae sedis</taxon>
        <taxon>Lineolatales</taxon>
        <taxon>Lineolataceae</taxon>
        <taxon>Lineolata</taxon>
    </lineage>
</organism>
<dbReference type="Gene3D" id="3.30.160.20">
    <property type="match status" value="1"/>
</dbReference>
<dbReference type="SUPFAM" id="SSF54768">
    <property type="entry name" value="dsRNA-binding domain-like"/>
    <property type="match status" value="1"/>
</dbReference>
<feature type="domain" description="RNase III" evidence="9">
    <location>
        <begin position="122"/>
        <end position="210"/>
    </location>
</feature>
<dbReference type="GO" id="GO:0003725">
    <property type="term" value="F:double-stranded RNA binding"/>
    <property type="evidence" value="ECO:0007669"/>
    <property type="project" value="InterPro"/>
</dbReference>
<feature type="compositionally biased region" description="Low complexity" evidence="8">
    <location>
        <begin position="72"/>
        <end position="93"/>
    </location>
</feature>
<feature type="region of interest" description="Disordered" evidence="8">
    <location>
        <begin position="66"/>
        <end position="112"/>
    </location>
</feature>
<dbReference type="PROSITE" id="PS50142">
    <property type="entry name" value="RNASE_3_2"/>
    <property type="match status" value="1"/>
</dbReference>
<dbReference type="InterPro" id="IPR044444">
    <property type="entry name" value="Ribosomal_mL44_DSRM_metazoa"/>
</dbReference>
<evidence type="ECO:0000256" key="7">
    <source>
        <dbReference type="ARBA" id="ARBA00035187"/>
    </source>
</evidence>
<dbReference type="GO" id="GO:0006396">
    <property type="term" value="P:RNA processing"/>
    <property type="evidence" value="ECO:0007669"/>
    <property type="project" value="InterPro"/>
</dbReference>
<evidence type="ECO:0000256" key="3">
    <source>
        <dbReference type="ARBA" id="ARBA00022980"/>
    </source>
</evidence>
<sequence>MNLPGSGILVRVSRSAEMDHVIAETATMRLVKMAVLAFQLAGCEYQPPVGDQTCLGYLPRVADSSQGTLHAPSSLQPQSSQRPIGFSPSSSSGRPPPSSPSPDDFAHLPSPPYNVARDSPRLAALHARLSLPTRFPVETLQRCLVDASADPSPDFNNASLALLGGDLLAYHVAEHVLCRYPRLPMAVLFAAQYAYVGPAVLSQLRQEWGVELAAAPGGEVDPGLLVALRVEPGTDLSRRVGTGRPNEEKHNWRRGMPSRIVYDDEFGDLKGRAASLVKSPPPGGSDGASTLPVSEPTPVTVEEASTSFVRAVVGAMYLHCGRISTLRFIYNHVLSRALDFSSLFSFTSPRRDLVRLCDREDFDPPVARLISETGRHSRHPVFVVGIYSGRDKLGEGAGGSLNEARTRAAVAALKGWYLYSPMEVTVPSSVEGSDKDKKWIPNYVDPGEVIV</sequence>
<dbReference type="AlphaFoldDB" id="A0A6A6NWP8"/>
<evidence type="ECO:0000256" key="2">
    <source>
        <dbReference type="ARBA" id="ARBA00022884"/>
    </source>
</evidence>
<dbReference type="PANTHER" id="PTHR11207:SF32">
    <property type="entry name" value="LARGE RIBOSOMAL SUBUNIT PROTEIN ML44"/>
    <property type="match status" value="1"/>
</dbReference>
<dbReference type="GO" id="GO:0005739">
    <property type="term" value="C:mitochondrion"/>
    <property type="evidence" value="ECO:0007669"/>
    <property type="project" value="TreeGrafter"/>
</dbReference>
<keyword evidence="5" id="KW-0687">Ribonucleoprotein</keyword>